<dbReference type="Proteomes" id="UP000558113">
    <property type="component" value="Unassembled WGS sequence"/>
</dbReference>
<dbReference type="Pfam" id="PF00392">
    <property type="entry name" value="GntR"/>
    <property type="match status" value="1"/>
</dbReference>
<dbReference type="Gene3D" id="1.20.120.530">
    <property type="entry name" value="GntR ligand-binding domain-like"/>
    <property type="match status" value="1"/>
</dbReference>
<dbReference type="InterPro" id="IPR036390">
    <property type="entry name" value="WH_DNA-bd_sf"/>
</dbReference>
<dbReference type="SMART" id="SM00895">
    <property type="entry name" value="FCD"/>
    <property type="match status" value="1"/>
</dbReference>
<dbReference type="GO" id="GO:0003677">
    <property type="term" value="F:DNA binding"/>
    <property type="evidence" value="ECO:0007669"/>
    <property type="project" value="UniProtKB-KW"/>
</dbReference>
<evidence type="ECO:0000313" key="5">
    <source>
        <dbReference type="EMBL" id="NBC69367.1"/>
    </source>
</evidence>
<dbReference type="PANTHER" id="PTHR43537:SF24">
    <property type="entry name" value="GLUCONATE OPERON TRANSCRIPTIONAL REPRESSOR"/>
    <property type="match status" value="1"/>
</dbReference>
<dbReference type="Pfam" id="PF07729">
    <property type="entry name" value="FCD"/>
    <property type="match status" value="1"/>
</dbReference>
<dbReference type="SMART" id="SM00345">
    <property type="entry name" value="HTH_GNTR"/>
    <property type="match status" value="1"/>
</dbReference>
<dbReference type="InterPro" id="IPR036388">
    <property type="entry name" value="WH-like_DNA-bd_sf"/>
</dbReference>
<dbReference type="InterPro" id="IPR008920">
    <property type="entry name" value="TF_FadR/GntR_C"/>
</dbReference>
<reference evidence="5 6" key="1">
    <citation type="submission" date="2020-01" db="EMBL/GenBank/DDBJ databases">
        <title>Paenibacillus soybeanensis sp. nov. isolated from the nodules of soybean (Glycine max(L.) Merr).</title>
        <authorList>
            <person name="Wang H."/>
        </authorList>
    </citation>
    <scope>NUCLEOTIDE SEQUENCE [LARGE SCALE GENOMIC DNA]</scope>
    <source>
        <strain evidence="5 6">DSM 23054</strain>
    </source>
</reference>
<keyword evidence="6" id="KW-1185">Reference proteome</keyword>
<dbReference type="OrthoDB" id="368257at2"/>
<proteinExistence type="predicted"/>
<dbReference type="EMBL" id="JAAAMU010000004">
    <property type="protein sequence ID" value="NBC69367.1"/>
    <property type="molecule type" value="Genomic_DNA"/>
</dbReference>
<dbReference type="InterPro" id="IPR011711">
    <property type="entry name" value="GntR_C"/>
</dbReference>
<comment type="caution">
    <text evidence="5">The sequence shown here is derived from an EMBL/GenBank/DDBJ whole genome shotgun (WGS) entry which is preliminary data.</text>
</comment>
<dbReference type="InterPro" id="IPR000524">
    <property type="entry name" value="Tscrpt_reg_HTH_GntR"/>
</dbReference>
<dbReference type="AlphaFoldDB" id="A0A7X4YN01"/>
<gene>
    <name evidence="5" type="ORF">GT003_10225</name>
</gene>
<keyword evidence="3" id="KW-0804">Transcription</keyword>
<evidence type="ECO:0000256" key="2">
    <source>
        <dbReference type="ARBA" id="ARBA00023125"/>
    </source>
</evidence>
<dbReference type="Gene3D" id="1.10.10.10">
    <property type="entry name" value="Winged helix-like DNA-binding domain superfamily/Winged helix DNA-binding domain"/>
    <property type="match status" value="1"/>
</dbReference>
<keyword evidence="2" id="KW-0238">DNA-binding</keyword>
<name>A0A7X4YN01_9BACL</name>
<feature type="domain" description="HTH gntR-type" evidence="4">
    <location>
        <begin position="18"/>
        <end position="85"/>
    </location>
</feature>
<accession>A0A7X4YN01</accession>
<dbReference type="CDD" id="cd07377">
    <property type="entry name" value="WHTH_GntR"/>
    <property type="match status" value="1"/>
</dbReference>
<organism evidence="5 6">
    <name type="scientific">Paenibacillus sacheonensis</name>
    <dbReference type="NCBI Taxonomy" id="742054"/>
    <lineage>
        <taxon>Bacteria</taxon>
        <taxon>Bacillati</taxon>
        <taxon>Bacillota</taxon>
        <taxon>Bacilli</taxon>
        <taxon>Bacillales</taxon>
        <taxon>Paenibacillaceae</taxon>
        <taxon>Paenibacillus</taxon>
    </lineage>
</organism>
<dbReference type="RefSeq" id="WP_161697107.1">
    <property type="nucleotide sequence ID" value="NZ_JAAAMU010000004.1"/>
</dbReference>
<keyword evidence="1" id="KW-0805">Transcription regulation</keyword>
<dbReference type="GO" id="GO:0003700">
    <property type="term" value="F:DNA-binding transcription factor activity"/>
    <property type="evidence" value="ECO:0007669"/>
    <property type="project" value="InterPro"/>
</dbReference>
<dbReference type="PANTHER" id="PTHR43537">
    <property type="entry name" value="TRANSCRIPTIONAL REGULATOR, GNTR FAMILY"/>
    <property type="match status" value="1"/>
</dbReference>
<dbReference type="PRINTS" id="PR00035">
    <property type="entry name" value="HTHGNTR"/>
</dbReference>
<dbReference type="SUPFAM" id="SSF46785">
    <property type="entry name" value="Winged helix' DNA-binding domain"/>
    <property type="match status" value="1"/>
</dbReference>
<dbReference type="SUPFAM" id="SSF48008">
    <property type="entry name" value="GntR ligand-binding domain-like"/>
    <property type="match status" value="1"/>
</dbReference>
<dbReference type="PROSITE" id="PS50949">
    <property type="entry name" value="HTH_GNTR"/>
    <property type="match status" value="1"/>
</dbReference>
<evidence type="ECO:0000313" key="6">
    <source>
        <dbReference type="Proteomes" id="UP000558113"/>
    </source>
</evidence>
<evidence type="ECO:0000259" key="4">
    <source>
        <dbReference type="PROSITE" id="PS50949"/>
    </source>
</evidence>
<evidence type="ECO:0000256" key="1">
    <source>
        <dbReference type="ARBA" id="ARBA00023015"/>
    </source>
</evidence>
<sequence length="232" mass="26951">MTGKSFESLNKADLEGQQDRKEAVYRKLKVMMMRREFTPNERIDAADIAEKLGVSRTPVRDALNMLDAEGFVTTVPRQGIYVKGVYREDLMQIFGYREMVELYALDVGFEALSRDWARIAEIIREFDSLIGQESWDGFELMEADIKLHKTIVSYAGNKLIGDSYDKLNGHVQMARAYYLQDLHRMRQSHDEHQAFLQALRDGDKPGAMRLLKQHLEMTLHNILKLIEIYKVF</sequence>
<protein>
    <submittedName>
        <fullName evidence="5">FCD domain-containing protein</fullName>
    </submittedName>
</protein>
<evidence type="ECO:0000256" key="3">
    <source>
        <dbReference type="ARBA" id="ARBA00023163"/>
    </source>
</evidence>